<evidence type="ECO:0000313" key="11">
    <source>
        <dbReference type="EMBL" id="KKU51486.1"/>
    </source>
</evidence>
<sequence>MEILSKSPQDTKELAFRIAGKIKPGQVLALFGDLGSGKTTFVGYLVEGLGIKARVQSPTFVLLRKYGFVNHLDLYRLLNVGDVLDIGFTEIIGSDAVSVIEWPELVEELLPQNCIKIHFEYVNETTRKITIHSLD</sequence>
<evidence type="ECO:0000256" key="9">
    <source>
        <dbReference type="ARBA" id="ARBA00022842"/>
    </source>
</evidence>
<evidence type="ECO:0000256" key="1">
    <source>
        <dbReference type="ARBA" id="ARBA00004496"/>
    </source>
</evidence>
<evidence type="ECO:0000256" key="10">
    <source>
        <dbReference type="ARBA" id="ARBA00032441"/>
    </source>
</evidence>
<keyword evidence="6" id="KW-0479">Metal-binding</keyword>
<protein>
    <recommendedName>
        <fullName evidence="3">tRNA threonylcarbamoyladenosine biosynthesis protein TsaE</fullName>
    </recommendedName>
    <alternativeName>
        <fullName evidence="10">t(6)A37 threonylcarbamoyladenosine biosynthesis protein TsaE</fullName>
    </alternativeName>
</protein>
<evidence type="ECO:0000256" key="5">
    <source>
        <dbReference type="ARBA" id="ARBA00022694"/>
    </source>
</evidence>
<evidence type="ECO:0000256" key="6">
    <source>
        <dbReference type="ARBA" id="ARBA00022723"/>
    </source>
</evidence>
<dbReference type="Proteomes" id="UP000034873">
    <property type="component" value="Unassembled WGS sequence"/>
</dbReference>
<evidence type="ECO:0000256" key="3">
    <source>
        <dbReference type="ARBA" id="ARBA00019010"/>
    </source>
</evidence>
<dbReference type="Gene3D" id="3.40.50.300">
    <property type="entry name" value="P-loop containing nucleotide triphosphate hydrolases"/>
    <property type="match status" value="1"/>
</dbReference>
<dbReference type="PATRIC" id="fig|1619122.3.peg.18"/>
<dbReference type="EMBL" id="LCNH01000001">
    <property type="protein sequence ID" value="KKU51486.1"/>
    <property type="molecule type" value="Genomic_DNA"/>
</dbReference>
<keyword evidence="5" id="KW-0819">tRNA processing</keyword>
<dbReference type="AlphaFoldDB" id="A0A0G1R2S3"/>
<keyword evidence="4" id="KW-0963">Cytoplasm</keyword>
<organism evidence="11 12">
    <name type="scientific">candidate division WWE3 bacterium GW2011_GWC1_47_10</name>
    <dbReference type="NCBI Taxonomy" id="1619122"/>
    <lineage>
        <taxon>Bacteria</taxon>
        <taxon>Katanobacteria</taxon>
    </lineage>
</organism>
<evidence type="ECO:0000256" key="8">
    <source>
        <dbReference type="ARBA" id="ARBA00022840"/>
    </source>
</evidence>
<dbReference type="GO" id="GO:0046872">
    <property type="term" value="F:metal ion binding"/>
    <property type="evidence" value="ECO:0007669"/>
    <property type="project" value="UniProtKB-KW"/>
</dbReference>
<comment type="caution">
    <text evidence="11">The sequence shown here is derived from an EMBL/GenBank/DDBJ whole genome shotgun (WGS) entry which is preliminary data.</text>
</comment>
<name>A0A0G1R2S3_UNCKA</name>
<dbReference type="InterPro" id="IPR003442">
    <property type="entry name" value="T6A_TsaE"/>
</dbReference>
<dbReference type="GO" id="GO:0002949">
    <property type="term" value="P:tRNA threonylcarbamoyladenosine modification"/>
    <property type="evidence" value="ECO:0007669"/>
    <property type="project" value="InterPro"/>
</dbReference>
<evidence type="ECO:0000256" key="4">
    <source>
        <dbReference type="ARBA" id="ARBA00022490"/>
    </source>
</evidence>
<keyword evidence="8" id="KW-0067">ATP-binding</keyword>
<dbReference type="GO" id="GO:0005737">
    <property type="term" value="C:cytoplasm"/>
    <property type="evidence" value="ECO:0007669"/>
    <property type="project" value="UniProtKB-SubCell"/>
</dbReference>
<keyword evidence="9" id="KW-0460">Magnesium</keyword>
<evidence type="ECO:0000313" key="12">
    <source>
        <dbReference type="Proteomes" id="UP000034873"/>
    </source>
</evidence>
<proteinExistence type="inferred from homology"/>
<dbReference type="GO" id="GO:0005524">
    <property type="term" value="F:ATP binding"/>
    <property type="evidence" value="ECO:0007669"/>
    <property type="project" value="UniProtKB-KW"/>
</dbReference>
<gene>
    <name evidence="11" type="ORF">UX73_C0001G0018</name>
</gene>
<comment type="subcellular location">
    <subcellularLocation>
        <location evidence="1">Cytoplasm</location>
    </subcellularLocation>
</comment>
<dbReference type="NCBIfam" id="TIGR00150">
    <property type="entry name" value="T6A_YjeE"/>
    <property type="match status" value="1"/>
</dbReference>
<dbReference type="Pfam" id="PF02367">
    <property type="entry name" value="TsaE"/>
    <property type="match status" value="1"/>
</dbReference>
<dbReference type="STRING" id="1619122.UX73_C0001G0018"/>
<dbReference type="SUPFAM" id="SSF52540">
    <property type="entry name" value="P-loop containing nucleoside triphosphate hydrolases"/>
    <property type="match status" value="1"/>
</dbReference>
<evidence type="ECO:0000256" key="2">
    <source>
        <dbReference type="ARBA" id="ARBA00007599"/>
    </source>
</evidence>
<dbReference type="PANTHER" id="PTHR33540:SF2">
    <property type="entry name" value="TRNA THREONYLCARBAMOYLADENOSINE BIOSYNTHESIS PROTEIN TSAE"/>
    <property type="match status" value="1"/>
</dbReference>
<keyword evidence="7" id="KW-0547">Nucleotide-binding</keyword>
<evidence type="ECO:0000256" key="7">
    <source>
        <dbReference type="ARBA" id="ARBA00022741"/>
    </source>
</evidence>
<reference evidence="11 12" key="1">
    <citation type="journal article" date="2015" name="Nature">
        <title>rRNA introns, odd ribosomes, and small enigmatic genomes across a large radiation of phyla.</title>
        <authorList>
            <person name="Brown C.T."/>
            <person name="Hug L.A."/>
            <person name="Thomas B.C."/>
            <person name="Sharon I."/>
            <person name="Castelle C.J."/>
            <person name="Singh A."/>
            <person name="Wilkins M.J."/>
            <person name="Williams K.H."/>
            <person name="Banfield J.F."/>
        </authorList>
    </citation>
    <scope>NUCLEOTIDE SEQUENCE [LARGE SCALE GENOMIC DNA]</scope>
</reference>
<comment type="similarity">
    <text evidence="2">Belongs to the TsaE family.</text>
</comment>
<dbReference type="PANTHER" id="PTHR33540">
    <property type="entry name" value="TRNA THREONYLCARBAMOYLADENOSINE BIOSYNTHESIS PROTEIN TSAE"/>
    <property type="match status" value="1"/>
</dbReference>
<dbReference type="InterPro" id="IPR027417">
    <property type="entry name" value="P-loop_NTPase"/>
</dbReference>
<accession>A0A0G1R2S3</accession>